<reference evidence="2" key="1">
    <citation type="journal article" date="2019" name="bioRxiv">
        <title>The Genome of the Zebra Mussel, Dreissena polymorpha: A Resource for Invasive Species Research.</title>
        <authorList>
            <person name="McCartney M.A."/>
            <person name="Auch B."/>
            <person name="Kono T."/>
            <person name="Mallez S."/>
            <person name="Zhang Y."/>
            <person name="Obille A."/>
            <person name="Becker A."/>
            <person name="Abrahante J.E."/>
            <person name="Garbe J."/>
            <person name="Badalamenti J.P."/>
            <person name="Herman A."/>
            <person name="Mangelson H."/>
            <person name="Liachko I."/>
            <person name="Sullivan S."/>
            <person name="Sone E.D."/>
            <person name="Koren S."/>
            <person name="Silverstein K.A.T."/>
            <person name="Beckman K.B."/>
            <person name="Gohl D.M."/>
        </authorList>
    </citation>
    <scope>NUCLEOTIDE SEQUENCE</scope>
    <source>
        <strain evidence="2">Duluth1</strain>
        <tissue evidence="2">Whole animal</tissue>
    </source>
</reference>
<feature type="compositionally biased region" description="Polar residues" evidence="1">
    <location>
        <begin position="82"/>
        <end position="96"/>
    </location>
</feature>
<dbReference type="EMBL" id="JAIWYP010000004">
    <property type="protein sequence ID" value="KAH3841120.1"/>
    <property type="molecule type" value="Genomic_DNA"/>
</dbReference>
<proteinExistence type="predicted"/>
<feature type="region of interest" description="Disordered" evidence="1">
    <location>
        <begin position="25"/>
        <end position="54"/>
    </location>
</feature>
<organism evidence="2 3">
    <name type="scientific">Dreissena polymorpha</name>
    <name type="common">Zebra mussel</name>
    <name type="synonym">Mytilus polymorpha</name>
    <dbReference type="NCBI Taxonomy" id="45954"/>
    <lineage>
        <taxon>Eukaryota</taxon>
        <taxon>Metazoa</taxon>
        <taxon>Spiralia</taxon>
        <taxon>Lophotrochozoa</taxon>
        <taxon>Mollusca</taxon>
        <taxon>Bivalvia</taxon>
        <taxon>Autobranchia</taxon>
        <taxon>Heteroconchia</taxon>
        <taxon>Euheterodonta</taxon>
        <taxon>Imparidentia</taxon>
        <taxon>Neoheterodontei</taxon>
        <taxon>Myida</taxon>
        <taxon>Dreissenoidea</taxon>
        <taxon>Dreissenidae</taxon>
        <taxon>Dreissena</taxon>
    </lineage>
</organism>
<evidence type="ECO:0000313" key="2">
    <source>
        <dbReference type="EMBL" id="KAH3841120.1"/>
    </source>
</evidence>
<feature type="region of interest" description="Disordered" evidence="1">
    <location>
        <begin position="80"/>
        <end position="104"/>
    </location>
</feature>
<reference evidence="2" key="2">
    <citation type="submission" date="2020-11" db="EMBL/GenBank/DDBJ databases">
        <authorList>
            <person name="McCartney M.A."/>
            <person name="Auch B."/>
            <person name="Kono T."/>
            <person name="Mallez S."/>
            <person name="Becker A."/>
            <person name="Gohl D.M."/>
            <person name="Silverstein K.A.T."/>
            <person name="Koren S."/>
            <person name="Bechman K.B."/>
            <person name="Herman A."/>
            <person name="Abrahante J.E."/>
            <person name="Garbe J."/>
        </authorList>
    </citation>
    <scope>NUCLEOTIDE SEQUENCE</scope>
    <source>
        <strain evidence="2">Duluth1</strain>
        <tissue evidence="2">Whole animal</tissue>
    </source>
</reference>
<name>A0A9D4KKA4_DREPO</name>
<dbReference type="AlphaFoldDB" id="A0A9D4KKA4"/>
<gene>
    <name evidence="2" type="ORF">DPMN_114577</name>
</gene>
<protein>
    <submittedName>
        <fullName evidence="2">Uncharacterized protein</fullName>
    </submittedName>
</protein>
<evidence type="ECO:0000256" key="1">
    <source>
        <dbReference type="SAM" id="MobiDB-lite"/>
    </source>
</evidence>
<evidence type="ECO:0000313" key="3">
    <source>
        <dbReference type="Proteomes" id="UP000828390"/>
    </source>
</evidence>
<dbReference type="Proteomes" id="UP000828390">
    <property type="component" value="Unassembled WGS sequence"/>
</dbReference>
<keyword evidence="3" id="KW-1185">Reference proteome</keyword>
<accession>A0A9D4KKA4</accession>
<sequence length="104" mass="11791">MARQRPTRGTPGLVKGRRGVMDMVTGSIPTAGSFFRSPPKTPSTGSRPRKRTRELEIDRIVIRDVQYQLEVNRCRNEEVNFQGFSANSVGDNSGQDGRTERRRR</sequence>
<comment type="caution">
    <text evidence="2">The sequence shown here is derived from an EMBL/GenBank/DDBJ whole genome shotgun (WGS) entry which is preliminary data.</text>
</comment>